<feature type="compositionally biased region" description="Basic and acidic residues" evidence="1">
    <location>
        <begin position="1"/>
        <end position="11"/>
    </location>
</feature>
<feature type="region of interest" description="Disordered" evidence="1">
    <location>
        <begin position="63"/>
        <end position="97"/>
    </location>
</feature>
<proteinExistence type="predicted"/>
<evidence type="ECO:0000313" key="2">
    <source>
        <dbReference type="EMBL" id="OXU21491.1"/>
    </source>
</evidence>
<evidence type="ECO:0000313" key="3">
    <source>
        <dbReference type="Proteomes" id="UP000215335"/>
    </source>
</evidence>
<dbReference type="Proteomes" id="UP000215335">
    <property type="component" value="Unassembled WGS sequence"/>
</dbReference>
<feature type="region of interest" description="Disordered" evidence="1">
    <location>
        <begin position="132"/>
        <end position="154"/>
    </location>
</feature>
<protein>
    <submittedName>
        <fullName evidence="2">Uncharacterized protein</fullName>
    </submittedName>
</protein>
<keyword evidence="3" id="KW-1185">Reference proteome</keyword>
<accession>A0A232ET17</accession>
<gene>
    <name evidence="2" type="ORF">TSAR_004473</name>
</gene>
<dbReference type="EMBL" id="NNAY01002350">
    <property type="protein sequence ID" value="OXU21491.1"/>
    <property type="molecule type" value="Genomic_DNA"/>
</dbReference>
<name>A0A232ET17_9HYME</name>
<organism evidence="2 3">
    <name type="scientific">Trichomalopsis sarcophagae</name>
    <dbReference type="NCBI Taxonomy" id="543379"/>
    <lineage>
        <taxon>Eukaryota</taxon>
        <taxon>Metazoa</taxon>
        <taxon>Ecdysozoa</taxon>
        <taxon>Arthropoda</taxon>
        <taxon>Hexapoda</taxon>
        <taxon>Insecta</taxon>
        <taxon>Pterygota</taxon>
        <taxon>Neoptera</taxon>
        <taxon>Endopterygota</taxon>
        <taxon>Hymenoptera</taxon>
        <taxon>Apocrita</taxon>
        <taxon>Proctotrupomorpha</taxon>
        <taxon>Chalcidoidea</taxon>
        <taxon>Pteromalidae</taxon>
        <taxon>Pteromalinae</taxon>
        <taxon>Trichomalopsis</taxon>
    </lineage>
</organism>
<feature type="compositionally biased region" description="Polar residues" evidence="1">
    <location>
        <begin position="24"/>
        <end position="45"/>
    </location>
</feature>
<feature type="region of interest" description="Disordered" evidence="1">
    <location>
        <begin position="1"/>
        <end position="49"/>
    </location>
</feature>
<dbReference type="AlphaFoldDB" id="A0A232ET17"/>
<reference evidence="2 3" key="1">
    <citation type="journal article" date="2017" name="Curr. Biol.">
        <title>The Evolution of Venom by Co-option of Single-Copy Genes.</title>
        <authorList>
            <person name="Martinson E.O."/>
            <person name="Mrinalini"/>
            <person name="Kelkar Y.D."/>
            <person name="Chang C.H."/>
            <person name="Werren J.H."/>
        </authorList>
    </citation>
    <scope>NUCLEOTIDE SEQUENCE [LARGE SCALE GENOMIC DNA]</scope>
    <source>
        <strain evidence="2 3">Alberta</strain>
        <tissue evidence="2">Whole body</tissue>
    </source>
</reference>
<comment type="caution">
    <text evidence="2">The sequence shown here is derived from an EMBL/GenBank/DDBJ whole genome shotgun (WGS) entry which is preliminary data.</text>
</comment>
<evidence type="ECO:0000256" key="1">
    <source>
        <dbReference type="SAM" id="MobiDB-lite"/>
    </source>
</evidence>
<sequence>MSTIENVKENESENESDNLMSSSQHILSNCQESLSSIPQDQQTMQKARKARNTFPLPLLNVSTSSINNKEQISTPLSSSAHSPTLKSNNVSGAYSTSSVERRCLRRRFARLREVTPSNADLDDLLQCDTPKSKTLIRPFSQRSSNELGNKTERA</sequence>